<evidence type="ECO:0000313" key="3">
    <source>
        <dbReference type="Proteomes" id="UP000887569"/>
    </source>
</evidence>
<evidence type="ECO:0000259" key="2">
    <source>
        <dbReference type="PROSITE" id="PS50056"/>
    </source>
</evidence>
<dbReference type="GO" id="GO:0004725">
    <property type="term" value="F:protein tyrosine phosphatase activity"/>
    <property type="evidence" value="ECO:0007669"/>
    <property type="project" value="InterPro"/>
</dbReference>
<dbReference type="SUPFAM" id="SSF52799">
    <property type="entry name" value="(Phosphotyrosine protein) phosphatases II"/>
    <property type="match status" value="1"/>
</dbReference>
<sequence length="425" mass="49226">GYSVKWLQLGVIVMKSKTTAVRRYGPRSPHKFSSERIVFQSRFKAQLSKRSRRSKRDDSFATTSETAKSLSETEAKRWRDKNERFVEIRAATIERKVTISAERKKTAVQGWVRNTLQKGVDGIIAEYDKVDKLPNNASLYGDRDNVKNRYRDIGCIDKTRVRLKDVDASLDYIHANYIRSAKRKKRFICTQAPLDITVEDFWHMVCQEHCEYIVMLCGLVEDNFSACAEYWPQKEGERLQFQDFEIRNAGTSKIECTENNEKFIVTKSRLRVNSRMGTHTCSHLFWSQWADRRPPPSSEIIQRIGREVRRTRESNKNVLELRRPIIVHCSTGVGRAGTFVAIELLLETLMSGCQCDMPEFLRGLRQQRAMAVNSCMQYIGVYQQTMEYFKKRERIAASDRVKACSFITNCLNAFKSDLKDSTPST</sequence>
<evidence type="ECO:0000259" key="1">
    <source>
        <dbReference type="PROSITE" id="PS50055"/>
    </source>
</evidence>
<dbReference type="Pfam" id="PF00102">
    <property type="entry name" value="Y_phosphatase"/>
    <property type="match status" value="1"/>
</dbReference>
<dbReference type="InterPro" id="IPR052782">
    <property type="entry name" value="Oocyte-zygote_transition_reg"/>
</dbReference>
<dbReference type="PROSITE" id="PS50056">
    <property type="entry name" value="TYR_PHOSPHATASE_2"/>
    <property type="match status" value="1"/>
</dbReference>
<dbReference type="InterPro" id="IPR000387">
    <property type="entry name" value="Tyr_Pase_dom"/>
</dbReference>
<keyword evidence="3" id="KW-1185">Reference proteome</keyword>
<dbReference type="Proteomes" id="UP000887569">
    <property type="component" value="Unplaced"/>
</dbReference>
<feature type="domain" description="Tyrosine specific protein phosphatases" evidence="2">
    <location>
        <begin position="302"/>
        <end position="379"/>
    </location>
</feature>
<dbReference type="CDD" id="cd00047">
    <property type="entry name" value="PTPc"/>
    <property type="match status" value="1"/>
</dbReference>
<dbReference type="WBParaSite" id="PgR166_g007_t03">
    <property type="protein sequence ID" value="PgR166_g007_t03"/>
    <property type="gene ID" value="PgR166_g007"/>
</dbReference>
<dbReference type="InterPro" id="IPR003595">
    <property type="entry name" value="Tyr_Pase_cat"/>
</dbReference>
<proteinExistence type="predicted"/>
<dbReference type="SMART" id="SM00194">
    <property type="entry name" value="PTPc"/>
    <property type="match status" value="1"/>
</dbReference>
<feature type="domain" description="Tyrosine-protein phosphatase" evidence="1">
    <location>
        <begin position="147"/>
        <end position="388"/>
    </location>
</feature>
<dbReference type="PRINTS" id="PR00700">
    <property type="entry name" value="PRTYPHPHTASE"/>
</dbReference>
<reference evidence="4" key="1">
    <citation type="submission" date="2022-11" db="UniProtKB">
        <authorList>
            <consortium name="WormBaseParasite"/>
        </authorList>
    </citation>
    <scope>IDENTIFICATION</scope>
</reference>
<organism evidence="3 4">
    <name type="scientific">Parascaris univalens</name>
    <name type="common">Nematode worm</name>
    <dbReference type="NCBI Taxonomy" id="6257"/>
    <lineage>
        <taxon>Eukaryota</taxon>
        <taxon>Metazoa</taxon>
        <taxon>Ecdysozoa</taxon>
        <taxon>Nematoda</taxon>
        <taxon>Chromadorea</taxon>
        <taxon>Rhabditida</taxon>
        <taxon>Spirurina</taxon>
        <taxon>Ascaridomorpha</taxon>
        <taxon>Ascaridoidea</taxon>
        <taxon>Ascarididae</taxon>
        <taxon>Parascaris</taxon>
    </lineage>
</organism>
<dbReference type="InterPro" id="IPR029021">
    <property type="entry name" value="Prot-tyrosine_phosphatase-like"/>
</dbReference>
<evidence type="ECO:0000313" key="4">
    <source>
        <dbReference type="WBParaSite" id="PgR166_g007_t03"/>
    </source>
</evidence>
<name>A0A915CGT3_PARUN</name>
<dbReference type="Gene3D" id="3.90.190.10">
    <property type="entry name" value="Protein tyrosine phosphatase superfamily"/>
    <property type="match status" value="1"/>
</dbReference>
<dbReference type="InterPro" id="IPR000242">
    <property type="entry name" value="PTP_cat"/>
</dbReference>
<dbReference type="PANTHER" id="PTHR46163">
    <property type="entry name" value="TYROSINE-PROTEIN PHOSPHATASE-RELATED"/>
    <property type="match status" value="1"/>
</dbReference>
<protein>
    <submittedName>
        <fullName evidence="4">Uncharacterized protein</fullName>
    </submittedName>
</protein>
<accession>A0A915CGT3</accession>
<dbReference type="PANTHER" id="PTHR46163:SF5">
    <property type="entry name" value="TYROSINE-PROTEIN PHOSPHATASE"/>
    <property type="match status" value="1"/>
</dbReference>
<dbReference type="AlphaFoldDB" id="A0A915CGT3"/>
<dbReference type="SMART" id="SM00404">
    <property type="entry name" value="PTPc_motif"/>
    <property type="match status" value="1"/>
</dbReference>
<dbReference type="PROSITE" id="PS50055">
    <property type="entry name" value="TYR_PHOSPHATASE_PTP"/>
    <property type="match status" value="1"/>
</dbReference>